<evidence type="ECO:0000313" key="8">
    <source>
        <dbReference type="Proteomes" id="UP000703269"/>
    </source>
</evidence>
<evidence type="ECO:0000313" key="7">
    <source>
        <dbReference type="EMBL" id="GJE92907.1"/>
    </source>
</evidence>
<name>A0A9P3LGB2_9APHY</name>
<feature type="binding site" evidence="3">
    <location>
        <position position="232"/>
    </location>
    <ligand>
        <name>FAD</name>
        <dbReference type="ChEBI" id="CHEBI:57692"/>
    </ligand>
</feature>
<dbReference type="GO" id="GO:0050660">
    <property type="term" value="F:flavin adenine dinucleotide binding"/>
    <property type="evidence" value="ECO:0007669"/>
    <property type="project" value="InterPro"/>
</dbReference>
<evidence type="ECO:0000256" key="1">
    <source>
        <dbReference type="ARBA" id="ARBA00001974"/>
    </source>
</evidence>
<dbReference type="InterPro" id="IPR007867">
    <property type="entry name" value="GMC_OxRtase_C"/>
</dbReference>
<comment type="cofactor">
    <cofactor evidence="1 3">
        <name>FAD</name>
        <dbReference type="ChEBI" id="CHEBI:57692"/>
    </cofactor>
</comment>
<evidence type="ECO:0000256" key="2">
    <source>
        <dbReference type="ARBA" id="ARBA00010790"/>
    </source>
</evidence>
<dbReference type="PANTHER" id="PTHR11552:SF78">
    <property type="entry name" value="GLUCOSE-METHANOL-CHOLINE OXIDOREDUCTASE N-TERMINAL DOMAIN-CONTAINING PROTEIN"/>
    <property type="match status" value="1"/>
</dbReference>
<dbReference type="Proteomes" id="UP000703269">
    <property type="component" value="Unassembled WGS sequence"/>
</dbReference>
<proteinExistence type="inferred from homology"/>
<feature type="domain" description="Glucose-methanol-choline oxidoreductase N-terminal" evidence="6">
    <location>
        <begin position="275"/>
        <end position="289"/>
    </location>
</feature>
<dbReference type="InterPro" id="IPR012132">
    <property type="entry name" value="GMC_OxRdtase"/>
</dbReference>
<comment type="similarity">
    <text evidence="2 4">Belongs to the GMC oxidoreductase family.</text>
</comment>
<dbReference type="InterPro" id="IPR036188">
    <property type="entry name" value="FAD/NAD-bd_sf"/>
</dbReference>
<dbReference type="PROSITE" id="PS00624">
    <property type="entry name" value="GMC_OXRED_2"/>
    <property type="match status" value="1"/>
</dbReference>
<gene>
    <name evidence="7" type="ORF">PsYK624_090650</name>
</gene>
<dbReference type="SUPFAM" id="SSF51905">
    <property type="entry name" value="FAD/NAD(P)-binding domain"/>
    <property type="match status" value="1"/>
</dbReference>
<dbReference type="PIRSF" id="PIRSF000137">
    <property type="entry name" value="Alcohol_oxidase"/>
    <property type="match status" value="1"/>
</dbReference>
<sequence length="603" mass="64851">MSSAPAEFDVIFAGGGTSSCLIASRLADADPTLRILILESGGHTKDDLAHIQPARFLSHLAPTSTTVSFMVANPEPALLGRQTVVPCGNCVGGGSSVNFMMYTRAAASDYDDWETKFGNPGWGSKDLIPLLKKTETYEVAPGRDDVHGYAGPLRVSYGGIFTNIGKEFLAVGAAYDPQRGSTDDPNNLFEVDKYGRWQKWISAKTGKRSDVPHHFVYNKNHPNVTLTVGHLVKRVLFEDKRAVGVEYVRNKKVFPDASDEILIAKAKRLVVLSAGTFGSPVILERSGIGAKDILAKAGIEQLVDLPGVGENYQDHQVIFAPYLASDDAETIDGIVRSNEADIKQWGAQWLQDGSGLMASNALDAGVKIRPTPAELTAIGPAFAQKWAQYYAGAPDKAAMWFGPVSMLVGDPSATPARKYLSLGYYVMHPSSLGFVHARGADVNVPPAFETGFLRTPDDFALLAWGYKRSRELARRMRSYRGELADAHPVFKEGSAARCGPTDGPVPLDAPDIVYTPEDEEAIAEYTRKAVQTAWHSLGTCAMKPREQGGVVDAQLNVYGVTHLKVADLSIPPSNVAANTYSTTLAVAEKAALIIAAELGIVGV</sequence>
<keyword evidence="3 4" id="KW-0274">FAD</keyword>
<dbReference type="PANTHER" id="PTHR11552">
    <property type="entry name" value="GLUCOSE-METHANOL-CHOLINE GMC OXIDOREDUCTASE"/>
    <property type="match status" value="1"/>
</dbReference>
<protein>
    <submittedName>
        <fullName evidence="7">GMC oxidoreductase</fullName>
    </submittedName>
</protein>
<dbReference type="Pfam" id="PF05199">
    <property type="entry name" value="GMC_oxred_C"/>
    <property type="match status" value="1"/>
</dbReference>
<dbReference type="OrthoDB" id="269227at2759"/>
<dbReference type="EMBL" id="BPQB01000029">
    <property type="protein sequence ID" value="GJE92907.1"/>
    <property type="molecule type" value="Genomic_DNA"/>
</dbReference>
<dbReference type="GO" id="GO:0016614">
    <property type="term" value="F:oxidoreductase activity, acting on CH-OH group of donors"/>
    <property type="evidence" value="ECO:0007669"/>
    <property type="project" value="InterPro"/>
</dbReference>
<keyword evidence="4" id="KW-0285">Flavoprotein</keyword>
<reference evidence="7 8" key="1">
    <citation type="submission" date="2021-08" db="EMBL/GenBank/DDBJ databases">
        <title>Draft Genome Sequence of Phanerochaete sordida strain YK-624.</title>
        <authorList>
            <person name="Mori T."/>
            <person name="Dohra H."/>
            <person name="Suzuki T."/>
            <person name="Kawagishi H."/>
            <person name="Hirai H."/>
        </authorList>
    </citation>
    <scope>NUCLEOTIDE SEQUENCE [LARGE SCALE GENOMIC DNA]</scope>
    <source>
        <strain evidence="7 8">YK-624</strain>
    </source>
</reference>
<dbReference type="Pfam" id="PF00732">
    <property type="entry name" value="GMC_oxred_N"/>
    <property type="match status" value="1"/>
</dbReference>
<comment type="caution">
    <text evidence="7">The sequence shown here is derived from an EMBL/GenBank/DDBJ whole genome shotgun (WGS) entry which is preliminary data.</text>
</comment>
<dbReference type="PROSITE" id="PS00623">
    <property type="entry name" value="GMC_OXRED_1"/>
    <property type="match status" value="1"/>
</dbReference>
<evidence type="ECO:0000256" key="4">
    <source>
        <dbReference type="RuleBase" id="RU003968"/>
    </source>
</evidence>
<feature type="binding site" evidence="3">
    <location>
        <begin position="17"/>
        <end position="18"/>
    </location>
    <ligand>
        <name>FAD</name>
        <dbReference type="ChEBI" id="CHEBI:57692"/>
    </ligand>
</feature>
<organism evidence="7 8">
    <name type="scientific">Phanerochaete sordida</name>
    <dbReference type="NCBI Taxonomy" id="48140"/>
    <lineage>
        <taxon>Eukaryota</taxon>
        <taxon>Fungi</taxon>
        <taxon>Dikarya</taxon>
        <taxon>Basidiomycota</taxon>
        <taxon>Agaricomycotina</taxon>
        <taxon>Agaricomycetes</taxon>
        <taxon>Polyporales</taxon>
        <taxon>Phanerochaetaceae</taxon>
        <taxon>Phanerochaete</taxon>
    </lineage>
</organism>
<feature type="domain" description="Glucose-methanol-choline oxidoreductase N-terminal" evidence="5">
    <location>
        <begin position="88"/>
        <end position="111"/>
    </location>
</feature>
<dbReference type="SUPFAM" id="SSF54373">
    <property type="entry name" value="FAD-linked reductases, C-terminal domain"/>
    <property type="match status" value="1"/>
</dbReference>
<evidence type="ECO:0000259" key="6">
    <source>
        <dbReference type="PROSITE" id="PS00624"/>
    </source>
</evidence>
<dbReference type="InterPro" id="IPR000172">
    <property type="entry name" value="GMC_OxRdtase_N"/>
</dbReference>
<feature type="binding site" evidence="3">
    <location>
        <begin position="534"/>
        <end position="535"/>
    </location>
    <ligand>
        <name>FAD</name>
        <dbReference type="ChEBI" id="CHEBI:57692"/>
    </ligand>
</feature>
<evidence type="ECO:0000259" key="5">
    <source>
        <dbReference type="PROSITE" id="PS00623"/>
    </source>
</evidence>
<dbReference type="AlphaFoldDB" id="A0A9P3LGB2"/>
<evidence type="ECO:0000256" key="3">
    <source>
        <dbReference type="PIRSR" id="PIRSR000137-2"/>
    </source>
</evidence>
<keyword evidence="8" id="KW-1185">Reference proteome</keyword>
<accession>A0A9P3LGB2</accession>
<dbReference type="Gene3D" id="3.50.50.60">
    <property type="entry name" value="FAD/NAD(P)-binding domain"/>
    <property type="match status" value="1"/>
</dbReference>
<dbReference type="Gene3D" id="3.30.560.10">
    <property type="entry name" value="Glucose Oxidase, domain 3"/>
    <property type="match status" value="1"/>
</dbReference>